<keyword evidence="1" id="KW-0472">Membrane</keyword>
<sequence length="217" mass="24725">MSDRFPETEDTRLELRASLASLGEDAAFEDAETEIARILGLRQNFYAVLKVSRETETETIRENRRRLMQIIGTADGANKRTEEAMEVVEKACAVLVHPAKRILYNRYAGKADFDGGNAESYHEWEARQASDDVKIPGWLETMLGFRGVAFFFILVVSLLILPFYFIIFILTVIFCVPLHYLGKCCCPGHMEKAQERAMEKFTRDQERAETSSALENV</sequence>
<dbReference type="AlphaFoldDB" id="A0A7S3U9M6"/>
<gene>
    <name evidence="2" type="ORF">PSAL00342_LOCUS44</name>
</gene>
<feature type="transmembrane region" description="Helical" evidence="1">
    <location>
        <begin position="148"/>
        <end position="181"/>
    </location>
</feature>
<accession>A0A7S3U9M6</accession>
<dbReference type="InterPro" id="IPR036869">
    <property type="entry name" value="J_dom_sf"/>
</dbReference>
<evidence type="ECO:0008006" key="3">
    <source>
        <dbReference type="Google" id="ProtNLM"/>
    </source>
</evidence>
<dbReference type="Gene3D" id="1.10.287.110">
    <property type="entry name" value="DnaJ domain"/>
    <property type="match status" value="1"/>
</dbReference>
<proteinExistence type="predicted"/>
<keyword evidence="1" id="KW-0812">Transmembrane</keyword>
<evidence type="ECO:0000313" key="2">
    <source>
        <dbReference type="EMBL" id="CAE0606228.1"/>
    </source>
</evidence>
<reference evidence="2" key="1">
    <citation type="submission" date="2021-01" db="EMBL/GenBank/DDBJ databases">
        <authorList>
            <person name="Corre E."/>
            <person name="Pelletier E."/>
            <person name="Niang G."/>
            <person name="Scheremetjew M."/>
            <person name="Finn R."/>
            <person name="Kale V."/>
            <person name="Holt S."/>
            <person name="Cochrane G."/>
            <person name="Meng A."/>
            <person name="Brown T."/>
            <person name="Cohen L."/>
        </authorList>
    </citation>
    <scope>NUCLEOTIDE SEQUENCE</scope>
    <source>
        <strain evidence="2">CCMP1897</strain>
    </source>
</reference>
<evidence type="ECO:0000256" key="1">
    <source>
        <dbReference type="SAM" id="Phobius"/>
    </source>
</evidence>
<protein>
    <recommendedName>
        <fullName evidence="3">J domain-containing protein</fullName>
    </recommendedName>
</protein>
<keyword evidence="1" id="KW-1133">Transmembrane helix</keyword>
<dbReference type="SUPFAM" id="SSF46565">
    <property type="entry name" value="Chaperone J-domain"/>
    <property type="match status" value="1"/>
</dbReference>
<name>A0A7S3U9M6_9CHLO</name>
<dbReference type="EMBL" id="HBIS01000062">
    <property type="protein sequence ID" value="CAE0606228.1"/>
    <property type="molecule type" value="Transcribed_RNA"/>
</dbReference>
<organism evidence="2">
    <name type="scientific">Picocystis salinarum</name>
    <dbReference type="NCBI Taxonomy" id="88271"/>
    <lineage>
        <taxon>Eukaryota</taxon>
        <taxon>Viridiplantae</taxon>
        <taxon>Chlorophyta</taxon>
        <taxon>Picocystophyceae</taxon>
        <taxon>Picocystales</taxon>
        <taxon>Picocystaceae</taxon>
        <taxon>Picocystis</taxon>
    </lineage>
</organism>